<organism evidence="2 3">
    <name type="scientific">Parelaphostrongylus tenuis</name>
    <name type="common">Meningeal worm</name>
    <dbReference type="NCBI Taxonomy" id="148309"/>
    <lineage>
        <taxon>Eukaryota</taxon>
        <taxon>Metazoa</taxon>
        <taxon>Ecdysozoa</taxon>
        <taxon>Nematoda</taxon>
        <taxon>Chromadorea</taxon>
        <taxon>Rhabditida</taxon>
        <taxon>Rhabditina</taxon>
        <taxon>Rhabditomorpha</taxon>
        <taxon>Strongyloidea</taxon>
        <taxon>Metastrongylidae</taxon>
        <taxon>Parelaphostrongylus</taxon>
    </lineage>
</organism>
<evidence type="ECO:0000313" key="3">
    <source>
        <dbReference type="Proteomes" id="UP001196413"/>
    </source>
</evidence>
<comment type="caution">
    <text evidence="2">The sequence shown here is derived from an EMBL/GenBank/DDBJ whole genome shotgun (WGS) entry which is preliminary data.</text>
</comment>
<gene>
    <name evidence="2" type="ORF">KIN20_018583</name>
</gene>
<dbReference type="EMBL" id="JAHQIW010003703">
    <property type="protein sequence ID" value="KAJ1359781.1"/>
    <property type="molecule type" value="Genomic_DNA"/>
</dbReference>
<name>A0AAD5N187_PARTN</name>
<feature type="region of interest" description="Disordered" evidence="1">
    <location>
        <begin position="1"/>
        <end position="37"/>
    </location>
</feature>
<evidence type="ECO:0000313" key="2">
    <source>
        <dbReference type="EMBL" id="KAJ1359781.1"/>
    </source>
</evidence>
<evidence type="ECO:0000256" key="1">
    <source>
        <dbReference type="SAM" id="MobiDB-lite"/>
    </source>
</evidence>
<proteinExistence type="predicted"/>
<dbReference type="AlphaFoldDB" id="A0AAD5N187"/>
<dbReference type="Proteomes" id="UP001196413">
    <property type="component" value="Unassembled WGS sequence"/>
</dbReference>
<keyword evidence="3" id="KW-1185">Reference proteome</keyword>
<accession>A0AAD5N187</accession>
<feature type="compositionally biased region" description="Basic and acidic residues" evidence="1">
    <location>
        <begin position="1"/>
        <end position="12"/>
    </location>
</feature>
<protein>
    <submittedName>
        <fullName evidence="2">Uncharacterized protein</fullName>
    </submittedName>
</protein>
<reference evidence="2" key="1">
    <citation type="submission" date="2021-06" db="EMBL/GenBank/DDBJ databases">
        <title>Parelaphostrongylus tenuis whole genome reference sequence.</title>
        <authorList>
            <person name="Garwood T.J."/>
            <person name="Larsen P.A."/>
            <person name="Fountain-Jones N.M."/>
            <person name="Garbe J.R."/>
            <person name="Macchietto M.G."/>
            <person name="Kania S.A."/>
            <person name="Gerhold R.W."/>
            <person name="Richards J.E."/>
            <person name="Wolf T.M."/>
        </authorList>
    </citation>
    <scope>NUCLEOTIDE SEQUENCE</scope>
    <source>
        <strain evidence="2">MNPRO001-30</strain>
        <tissue evidence="2">Meninges</tissue>
    </source>
</reference>
<sequence>MIQVRDAVKKGGIESNNKKRRRRSPPLDPNPVIDEDMRAVNPVTLNLIADGENQVPM</sequence>